<sequence length="99" mass="11446">MTKRYSVEQVAEMLGRDLLTVRTAVETLHKQRALSAETFLFAKRAWRVTPSDVSKIQIYLDEQVTGSMRHHERKVRRVVKRQVIAPPQSDLQPDGENSE</sequence>
<accession>A0A2U3DAM2</accession>
<dbReference type="RefSeq" id="WP_109429843.1">
    <property type="nucleotide sequence ID" value="NZ_MPDK01000004.1"/>
</dbReference>
<keyword evidence="3" id="KW-1185">Reference proteome</keyword>
<feature type="compositionally biased region" description="Basic residues" evidence="1">
    <location>
        <begin position="71"/>
        <end position="80"/>
    </location>
</feature>
<dbReference type="Proteomes" id="UP000245380">
    <property type="component" value="Unassembled WGS sequence"/>
</dbReference>
<dbReference type="AlphaFoldDB" id="A0A2U3DAM2"/>
<dbReference type="OrthoDB" id="2377073at2"/>
<feature type="region of interest" description="Disordered" evidence="1">
    <location>
        <begin position="71"/>
        <end position="99"/>
    </location>
</feature>
<comment type="caution">
    <text evidence="2">The sequence shown here is derived from an EMBL/GenBank/DDBJ whole genome shotgun (WGS) entry which is preliminary data.</text>
</comment>
<dbReference type="EMBL" id="MPDK01000004">
    <property type="protein sequence ID" value="PWI58340.1"/>
    <property type="molecule type" value="Genomic_DNA"/>
</dbReference>
<reference evidence="2 3" key="1">
    <citation type="submission" date="2016-11" db="EMBL/GenBank/DDBJ databases">
        <title>Comparative genomics of Acidibacillus ferroxidans species.</title>
        <authorList>
            <person name="Oliveira G."/>
            <person name="Nunes G."/>
            <person name="Oliveira R."/>
            <person name="Araujo F."/>
            <person name="Salim A."/>
            <person name="Scholte L."/>
            <person name="Morais D."/>
            <person name="Nancucheo I."/>
            <person name="Johnson D.B."/>
            <person name="Grail B."/>
            <person name="Bittencourt J."/>
            <person name="Valadares R."/>
        </authorList>
    </citation>
    <scope>NUCLEOTIDE SEQUENCE [LARGE SCALE GENOMIC DNA]</scope>
    <source>
        <strain evidence="2 3">Y002</strain>
    </source>
</reference>
<evidence type="ECO:0000313" key="3">
    <source>
        <dbReference type="Proteomes" id="UP000245380"/>
    </source>
</evidence>
<proteinExistence type="predicted"/>
<evidence type="ECO:0000313" key="2">
    <source>
        <dbReference type="EMBL" id="PWI58340.1"/>
    </source>
</evidence>
<protein>
    <submittedName>
        <fullName evidence="2">Uncharacterized protein</fullName>
    </submittedName>
</protein>
<gene>
    <name evidence="2" type="ORF">BM613_03735</name>
</gene>
<evidence type="ECO:0000256" key="1">
    <source>
        <dbReference type="SAM" id="MobiDB-lite"/>
    </source>
</evidence>
<name>A0A2U3DAM2_SULT2</name>
<organism evidence="2 3">
    <name type="scientific">Sulfoacidibacillus thermotolerans</name>
    <name type="common">Acidibacillus sulfuroxidans</name>
    <dbReference type="NCBI Taxonomy" id="1765684"/>
    <lineage>
        <taxon>Bacteria</taxon>
        <taxon>Bacillati</taxon>
        <taxon>Bacillota</taxon>
        <taxon>Bacilli</taxon>
        <taxon>Bacillales</taxon>
        <taxon>Alicyclobacillaceae</taxon>
        <taxon>Sulfoacidibacillus</taxon>
    </lineage>
</organism>